<dbReference type="AlphaFoldDB" id="A0A9X1Y8N8"/>
<proteinExistence type="predicted"/>
<protein>
    <submittedName>
        <fullName evidence="1">Uncharacterized protein</fullName>
    </submittedName>
</protein>
<dbReference type="EMBL" id="JALPRX010000076">
    <property type="protein sequence ID" value="MCK8786184.1"/>
    <property type="molecule type" value="Genomic_DNA"/>
</dbReference>
<gene>
    <name evidence="1" type="ORF">M0638_17550</name>
</gene>
<name>A0A9X1Y8N8_9PROT</name>
<sequence length="123" mass="13782">MADSLLRSFVDDGLGRFLDRLLAETPLGQDRAVRGQITDGRAQAIRSVEALGQPLDVQYVGTRRYGPSLRTLCYVVRYRRSPLLFSFDFYDGGEGWNVAYYAYSDYAHFANWACAGAPALETD</sequence>
<dbReference type="Proteomes" id="UP001139516">
    <property type="component" value="Unassembled WGS sequence"/>
</dbReference>
<dbReference type="RefSeq" id="WP_248668300.1">
    <property type="nucleotide sequence ID" value="NZ_JALPRX010000076.1"/>
</dbReference>
<organism evidence="1 2">
    <name type="scientific">Roseomonas acroporae</name>
    <dbReference type="NCBI Taxonomy" id="2937791"/>
    <lineage>
        <taxon>Bacteria</taxon>
        <taxon>Pseudomonadati</taxon>
        <taxon>Pseudomonadota</taxon>
        <taxon>Alphaproteobacteria</taxon>
        <taxon>Acetobacterales</taxon>
        <taxon>Roseomonadaceae</taxon>
        <taxon>Roseomonas</taxon>
    </lineage>
</organism>
<evidence type="ECO:0000313" key="2">
    <source>
        <dbReference type="Proteomes" id="UP001139516"/>
    </source>
</evidence>
<keyword evidence="2" id="KW-1185">Reference proteome</keyword>
<reference evidence="1" key="1">
    <citation type="submission" date="2022-04" db="EMBL/GenBank/DDBJ databases">
        <title>Roseomonas acroporae sp. nov., isolated from coral Acropora digitifera.</title>
        <authorList>
            <person name="Sun H."/>
        </authorList>
    </citation>
    <scope>NUCLEOTIDE SEQUENCE</scope>
    <source>
        <strain evidence="1">NAR14</strain>
    </source>
</reference>
<evidence type="ECO:0000313" key="1">
    <source>
        <dbReference type="EMBL" id="MCK8786184.1"/>
    </source>
</evidence>
<accession>A0A9X1Y8N8</accession>
<comment type="caution">
    <text evidence="1">The sequence shown here is derived from an EMBL/GenBank/DDBJ whole genome shotgun (WGS) entry which is preliminary data.</text>
</comment>